<reference evidence="3 4" key="1">
    <citation type="submission" date="2018-03" db="EMBL/GenBank/DDBJ databases">
        <title>Genomic Encyclopedia of Type Strains, Phase III (KMG-III): the genomes of soil and plant-associated and newly described type strains.</title>
        <authorList>
            <person name="Whitman W."/>
        </authorList>
    </citation>
    <scope>NUCLEOTIDE SEQUENCE [LARGE SCALE GENOMIC DNA]</scope>
    <source>
        <strain evidence="3 4">CGMCC 4.7104</strain>
    </source>
</reference>
<dbReference type="InterPro" id="IPR036812">
    <property type="entry name" value="NAD(P)_OxRdtase_dom_sf"/>
</dbReference>
<dbReference type="PANTHER" id="PTHR42686">
    <property type="entry name" value="GH17980P-RELATED"/>
    <property type="match status" value="1"/>
</dbReference>
<dbReference type="OrthoDB" id="9768851at2"/>
<dbReference type="AlphaFoldDB" id="A0A2T0LJW3"/>
<evidence type="ECO:0000256" key="1">
    <source>
        <dbReference type="SAM" id="MobiDB-lite"/>
    </source>
</evidence>
<dbReference type="Pfam" id="PF00248">
    <property type="entry name" value="Aldo_ket_red"/>
    <property type="match status" value="1"/>
</dbReference>
<comment type="caution">
    <text evidence="3">The sequence shown here is derived from an EMBL/GenBank/DDBJ whole genome shotgun (WGS) entry which is preliminary data.</text>
</comment>
<evidence type="ECO:0000313" key="3">
    <source>
        <dbReference type="EMBL" id="PRX42878.1"/>
    </source>
</evidence>
<dbReference type="SUPFAM" id="SSF51430">
    <property type="entry name" value="NAD(P)-linked oxidoreductase"/>
    <property type="match status" value="1"/>
</dbReference>
<dbReference type="GO" id="GO:0016491">
    <property type="term" value="F:oxidoreductase activity"/>
    <property type="evidence" value="ECO:0007669"/>
    <property type="project" value="InterPro"/>
</dbReference>
<proteinExistence type="predicted"/>
<feature type="region of interest" description="Disordered" evidence="1">
    <location>
        <begin position="80"/>
        <end position="111"/>
    </location>
</feature>
<name>A0A2T0LJW3_9ACTN</name>
<dbReference type="InterPro" id="IPR020471">
    <property type="entry name" value="AKR"/>
</dbReference>
<dbReference type="Proteomes" id="UP000238312">
    <property type="component" value="Unassembled WGS sequence"/>
</dbReference>
<organism evidence="3 4">
    <name type="scientific">Nonomuraea fuscirosea</name>
    <dbReference type="NCBI Taxonomy" id="1291556"/>
    <lineage>
        <taxon>Bacteria</taxon>
        <taxon>Bacillati</taxon>
        <taxon>Actinomycetota</taxon>
        <taxon>Actinomycetes</taxon>
        <taxon>Streptosporangiales</taxon>
        <taxon>Streptosporangiaceae</taxon>
        <taxon>Nonomuraea</taxon>
    </lineage>
</organism>
<dbReference type="InterPro" id="IPR023210">
    <property type="entry name" value="NADP_OxRdtase_dom"/>
</dbReference>
<evidence type="ECO:0000313" key="4">
    <source>
        <dbReference type="Proteomes" id="UP000238312"/>
    </source>
</evidence>
<sequence>MERGIDLPRHGFGGAPIGNLYDAVAGETARATIDAAWENGVRLYDTAPHYGLGLSERRMGAALAGRSGYLLSTKVGRLLRPKTSGGGRGEPAAQQPAEPRAAGVPDGGRDEQGFDVPAEVERVWDFSPDGVRTSLEESLTRLGLPAVDIAFIHDPDDHVDQAIAQAYPALAELRAEGRIRAVGVGMNQWQVPLRFVQETDVDVVMLAGRYTLLDQSGLPLLEECVRRGVKVLAAGVFNSGILATHEPSGTYDYAPASAELLEKAKRIARICDRHGVTLPQAAMAFPLRHPAVSTIVVGARAPEEVVRNAGLWSRPVPEELWGDLRAAGFLTTDN</sequence>
<dbReference type="RefSeq" id="WP_106253599.1">
    <property type="nucleotide sequence ID" value="NZ_PVNG01000065.1"/>
</dbReference>
<feature type="domain" description="NADP-dependent oxidoreductase" evidence="2">
    <location>
        <begin position="11"/>
        <end position="326"/>
    </location>
</feature>
<dbReference type="GO" id="GO:0005829">
    <property type="term" value="C:cytosol"/>
    <property type="evidence" value="ECO:0007669"/>
    <property type="project" value="TreeGrafter"/>
</dbReference>
<dbReference type="PANTHER" id="PTHR42686:SF1">
    <property type="entry name" value="GH17980P-RELATED"/>
    <property type="match status" value="1"/>
</dbReference>
<keyword evidence="4" id="KW-1185">Reference proteome</keyword>
<dbReference type="Gene3D" id="3.20.20.100">
    <property type="entry name" value="NADP-dependent oxidoreductase domain"/>
    <property type="match status" value="1"/>
</dbReference>
<accession>A0A2T0LJW3</accession>
<feature type="compositionally biased region" description="Low complexity" evidence="1">
    <location>
        <begin position="90"/>
        <end position="103"/>
    </location>
</feature>
<evidence type="ECO:0000259" key="2">
    <source>
        <dbReference type="Pfam" id="PF00248"/>
    </source>
</evidence>
<dbReference type="EMBL" id="PVNG01000065">
    <property type="protein sequence ID" value="PRX42878.1"/>
    <property type="molecule type" value="Genomic_DNA"/>
</dbReference>
<protein>
    <submittedName>
        <fullName evidence="3">D-threo-aldose 1-dehydrogenase</fullName>
    </submittedName>
</protein>
<dbReference type="CDD" id="cd19152">
    <property type="entry name" value="AKR_AKR15A"/>
    <property type="match status" value="1"/>
</dbReference>
<gene>
    <name evidence="3" type="ORF">B0I32_1658</name>
</gene>